<reference evidence="8" key="1">
    <citation type="journal article" date="2015" name="Nature">
        <title>Complex archaea that bridge the gap between prokaryotes and eukaryotes.</title>
        <authorList>
            <person name="Spang A."/>
            <person name="Saw J.H."/>
            <person name="Jorgensen S.L."/>
            <person name="Zaremba-Niedzwiedzka K."/>
            <person name="Martijn J."/>
            <person name="Lind A.E."/>
            <person name="van Eijk R."/>
            <person name="Schleper C."/>
            <person name="Guy L."/>
            <person name="Ettema T.J."/>
        </authorList>
    </citation>
    <scope>NUCLEOTIDE SEQUENCE</scope>
</reference>
<dbReference type="GO" id="GO:0030694">
    <property type="term" value="C:bacterial-type flagellum basal body, rod"/>
    <property type="evidence" value="ECO:0007669"/>
    <property type="project" value="InterPro"/>
</dbReference>
<sequence length="147" mass="16303">MSMFDKVFSALDISASGLSAERMRMKVIANNIANAQVTETPDGGPYKRQQVEFASELRRSMIGRSSKDVNLSGVKVKGITESKEPPNIMYIPGHPKADEEGFVQMPNVSISKEMVDLMAASRSYEANTAVISTFRKMTERALNIIRR</sequence>
<dbReference type="InterPro" id="IPR010930">
    <property type="entry name" value="Flg_bb/hook_C_dom"/>
</dbReference>
<dbReference type="InterPro" id="IPR006299">
    <property type="entry name" value="FlgC"/>
</dbReference>
<organism evidence="8">
    <name type="scientific">marine sediment metagenome</name>
    <dbReference type="NCBI Taxonomy" id="412755"/>
    <lineage>
        <taxon>unclassified sequences</taxon>
        <taxon>metagenomes</taxon>
        <taxon>ecological metagenomes</taxon>
    </lineage>
</organism>
<dbReference type="EMBL" id="LAZR01012964">
    <property type="protein sequence ID" value="KKM24238.1"/>
    <property type="molecule type" value="Genomic_DNA"/>
</dbReference>
<evidence type="ECO:0000256" key="3">
    <source>
        <dbReference type="ARBA" id="ARBA00017941"/>
    </source>
</evidence>
<dbReference type="AlphaFoldDB" id="A0A0F9KQ90"/>
<dbReference type="NCBIfam" id="TIGR01395">
    <property type="entry name" value="FlgC"/>
    <property type="match status" value="1"/>
</dbReference>
<evidence type="ECO:0000259" key="6">
    <source>
        <dbReference type="Pfam" id="PF00460"/>
    </source>
</evidence>
<comment type="similarity">
    <text evidence="2">Belongs to the flagella basal body rod proteins family.</text>
</comment>
<evidence type="ECO:0000256" key="2">
    <source>
        <dbReference type="ARBA" id="ARBA00009677"/>
    </source>
</evidence>
<gene>
    <name evidence="8" type="ORF">LCGC14_1607120</name>
</gene>
<evidence type="ECO:0000259" key="7">
    <source>
        <dbReference type="Pfam" id="PF06429"/>
    </source>
</evidence>
<dbReference type="PANTHER" id="PTHR30435">
    <property type="entry name" value="FLAGELLAR PROTEIN"/>
    <property type="match status" value="1"/>
</dbReference>
<name>A0A0F9KQ90_9ZZZZ</name>
<evidence type="ECO:0000256" key="1">
    <source>
        <dbReference type="ARBA" id="ARBA00004117"/>
    </source>
</evidence>
<evidence type="ECO:0000313" key="8">
    <source>
        <dbReference type="EMBL" id="KKM24238.1"/>
    </source>
</evidence>
<feature type="domain" description="Flagellar basal-body/hook protein C-terminal" evidence="7">
    <location>
        <begin position="100"/>
        <end position="144"/>
    </location>
</feature>
<accession>A0A0F9KQ90</accession>
<comment type="subcellular location">
    <subcellularLocation>
        <location evidence="1">Bacterial flagellum basal body</location>
    </subcellularLocation>
</comment>
<dbReference type="Pfam" id="PF06429">
    <property type="entry name" value="Flg_bbr_C"/>
    <property type="match status" value="1"/>
</dbReference>
<dbReference type="GO" id="GO:0071978">
    <property type="term" value="P:bacterial-type flagellum-dependent swarming motility"/>
    <property type="evidence" value="ECO:0007669"/>
    <property type="project" value="TreeGrafter"/>
</dbReference>
<evidence type="ECO:0000256" key="5">
    <source>
        <dbReference type="ARBA" id="ARBA00025933"/>
    </source>
</evidence>
<comment type="caution">
    <text evidence="8">The sequence shown here is derived from an EMBL/GenBank/DDBJ whole genome shotgun (WGS) entry which is preliminary data.</text>
</comment>
<comment type="subunit">
    <text evidence="5">The basal body constitutes a major portion of the flagellar organelle and consists of four rings (L,P,S, and M) mounted on a central rod. The rod consists of about 26 subunits of FlgG in the distal portion, and FlgB, FlgC and FlgF are thought to build up the proximal portion of the rod with about 6 subunits each.</text>
</comment>
<keyword evidence="4" id="KW-0975">Bacterial flagellum</keyword>
<proteinExistence type="inferred from homology"/>
<protein>
    <recommendedName>
        <fullName evidence="3">Flagellar basal-body rod protein FlgC</fullName>
    </recommendedName>
</protein>
<dbReference type="InterPro" id="IPR001444">
    <property type="entry name" value="Flag_bb_rod_N"/>
</dbReference>
<feature type="domain" description="Flagellar basal body rod protein N-terminal" evidence="6">
    <location>
        <begin position="11"/>
        <end position="37"/>
    </location>
</feature>
<evidence type="ECO:0000256" key="4">
    <source>
        <dbReference type="ARBA" id="ARBA00023143"/>
    </source>
</evidence>
<dbReference type="PANTHER" id="PTHR30435:SF2">
    <property type="entry name" value="FLAGELLAR BASAL-BODY ROD PROTEIN FLGC"/>
    <property type="match status" value="1"/>
</dbReference>
<dbReference type="Pfam" id="PF00460">
    <property type="entry name" value="Flg_bb_rod"/>
    <property type="match status" value="1"/>
</dbReference>